<protein>
    <recommendedName>
        <fullName evidence="4">Ubiquitin-like domain-containing protein</fullName>
    </recommendedName>
</protein>
<dbReference type="InterPro" id="IPR029071">
    <property type="entry name" value="Ubiquitin-like_domsf"/>
</dbReference>
<accession>A0ABR2L450</accession>
<dbReference type="Proteomes" id="UP001470230">
    <property type="component" value="Unassembled WGS sequence"/>
</dbReference>
<keyword evidence="3" id="KW-1185">Reference proteome</keyword>
<evidence type="ECO:0000313" key="1">
    <source>
        <dbReference type="EMBL" id="KAK8898127.1"/>
    </source>
</evidence>
<organism evidence="2 3">
    <name type="scientific">Tritrichomonas musculus</name>
    <dbReference type="NCBI Taxonomy" id="1915356"/>
    <lineage>
        <taxon>Eukaryota</taxon>
        <taxon>Metamonada</taxon>
        <taxon>Parabasalia</taxon>
        <taxon>Tritrichomonadida</taxon>
        <taxon>Tritrichomonadidae</taxon>
        <taxon>Tritrichomonas</taxon>
    </lineage>
</organism>
<proteinExistence type="predicted"/>
<evidence type="ECO:0000313" key="3">
    <source>
        <dbReference type="Proteomes" id="UP001470230"/>
    </source>
</evidence>
<reference evidence="2 3" key="1">
    <citation type="submission" date="2024-04" db="EMBL/GenBank/DDBJ databases">
        <title>Tritrichomonas musculus Genome.</title>
        <authorList>
            <person name="Alves-Ferreira E."/>
            <person name="Grigg M."/>
            <person name="Lorenzi H."/>
            <person name="Galac M."/>
        </authorList>
    </citation>
    <scope>NUCLEOTIDE SEQUENCE [LARGE SCALE GENOMIC DNA]</scope>
    <source>
        <strain evidence="2 3">EAF2021</strain>
    </source>
</reference>
<gene>
    <name evidence="1" type="ORF">M9Y10_000397</name>
    <name evidence="2" type="ORF">M9Y10_000410</name>
</gene>
<evidence type="ECO:0000313" key="2">
    <source>
        <dbReference type="EMBL" id="KAK8898139.1"/>
    </source>
</evidence>
<name>A0ABR2L450_9EUKA</name>
<dbReference type="EMBL" id="JAPFFF010000001">
    <property type="protein sequence ID" value="KAK8898127.1"/>
    <property type="molecule type" value="Genomic_DNA"/>
</dbReference>
<comment type="caution">
    <text evidence="2">The sequence shown here is derived from an EMBL/GenBank/DDBJ whole genome shotgun (WGS) entry which is preliminary data.</text>
</comment>
<dbReference type="SUPFAM" id="SSF54236">
    <property type="entry name" value="Ubiquitin-like"/>
    <property type="match status" value="1"/>
</dbReference>
<dbReference type="EMBL" id="JAPFFF010000001">
    <property type="protein sequence ID" value="KAK8898139.1"/>
    <property type="molecule type" value="Genomic_DNA"/>
</dbReference>
<sequence>MSFIDVEVESNVVSPFNSRYQVCAGEKIGTLLDKIDFEQLGSNLDPSVAVLKFHGKVLDRNTTFEYNNIVENDVLELTIQEP</sequence>
<evidence type="ECO:0008006" key="4">
    <source>
        <dbReference type="Google" id="ProtNLM"/>
    </source>
</evidence>